<accession>A0A6B0U901</accession>
<sequence length="85" mass="9509">MFPPVLIINIRWAFLTLSRPHFIPRSFPVHPRSGTTFPGRSPSSRTLSSLKVQLLITLLLSVSNMYYVICINLLVALPLCNAFGP</sequence>
<dbReference type="AlphaFoldDB" id="A0A6B0U901"/>
<reference evidence="2" key="1">
    <citation type="submission" date="2019-12" db="EMBL/GenBank/DDBJ databases">
        <title>An insight into the sialome of adult female Ixodes ricinus ticks feeding for 6 days.</title>
        <authorList>
            <person name="Perner J."/>
            <person name="Ribeiro J.M.C."/>
        </authorList>
    </citation>
    <scope>NUCLEOTIDE SEQUENCE</scope>
    <source>
        <strain evidence="2">Semi-engorged</strain>
        <tissue evidence="2">Salivary glands</tissue>
    </source>
</reference>
<name>A0A6B0U901_IXORI</name>
<keyword evidence="1" id="KW-0812">Transmembrane</keyword>
<evidence type="ECO:0000256" key="1">
    <source>
        <dbReference type="SAM" id="Phobius"/>
    </source>
</evidence>
<proteinExistence type="predicted"/>
<organism evidence="2">
    <name type="scientific">Ixodes ricinus</name>
    <name type="common">Common tick</name>
    <name type="synonym">Acarus ricinus</name>
    <dbReference type="NCBI Taxonomy" id="34613"/>
    <lineage>
        <taxon>Eukaryota</taxon>
        <taxon>Metazoa</taxon>
        <taxon>Ecdysozoa</taxon>
        <taxon>Arthropoda</taxon>
        <taxon>Chelicerata</taxon>
        <taxon>Arachnida</taxon>
        <taxon>Acari</taxon>
        <taxon>Parasitiformes</taxon>
        <taxon>Ixodida</taxon>
        <taxon>Ixodoidea</taxon>
        <taxon>Ixodidae</taxon>
        <taxon>Ixodinae</taxon>
        <taxon>Ixodes</taxon>
    </lineage>
</organism>
<feature type="transmembrane region" description="Helical" evidence="1">
    <location>
        <begin position="54"/>
        <end position="79"/>
    </location>
</feature>
<keyword evidence="1" id="KW-1133">Transmembrane helix</keyword>
<dbReference type="EMBL" id="GIFC01003261">
    <property type="protein sequence ID" value="MXU85344.1"/>
    <property type="molecule type" value="Transcribed_RNA"/>
</dbReference>
<evidence type="ECO:0000313" key="2">
    <source>
        <dbReference type="EMBL" id="MXU85344.1"/>
    </source>
</evidence>
<protein>
    <submittedName>
        <fullName evidence="2">Uncharacterized protein</fullName>
    </submittedName>
</protein>
<keyword evidence="1" id="KW-0472">Membrane</keyword>